<evidence type="ECO:0000259" key="1">
    <source>
        <dbReference type="PROSITE" id="PS51011"/>
    </source>
</evidence>
<dbReference type="SUPFAM" id="SSF46774">
    <property type="entry name" value="ARID-like"/>
    <property type="match status" value="1"/>
</dbReference>
<dbReference type="GO" id="GO:0003677">
    <property type="term" value="F:DNA binding"/>
    <property type="evidence" value="ECO:0007669"/>
    <property type="project" value="InterPro"/>
</dbReference>
<feature type="domain" description="ARID" evidence="1">
    <location>
        <begin position="1"/>
        <end position="53"/>
    </location>
</feature>
<dbReference type="EMBL" id="GHES01036485">
    <property type="protein sequence ID" value="MPA67044.1"/>
    <property type="molecule type" value="Transcribed_RNA"/>
</dbReference>
<dbReference type="Gene3D" id="1.10.150.60">
    <property type="entry name" value="ARID DNA-binding domain"/>
    <property type="match status" value="1"/>
</dbReference>
<proteinExistence type="predicted"/>
<dbReference type="AlphaFoldDB" id="A0A5B7BEU9"/>
<gene>
    <name evidence="2" type="ORF">Din_036485</name>
</gene>
<dbReference type="PROSITE" id="PS51011">
    <property type="entry name" value="ARID"/>
    <property type="match status" value="1"/>
</dbReference>
<name>A0A5B7BEU9_DAVIN</name>
<dbReference type="InterPro" id="IPR036431">
    <property type="entry name" value="ARID_dom_sf"/>
</dbReference>
<dbReference type="PANTHER" id="PTHR46691">
    <property type="entry name" value="HIGH MOBILITY GROUP B PROTEIN 9"/>
    <property type="match status" value="1"/>
</dbReference>
<protein>
    <recommendedName>
        <fullName evidence="1">ARID domain-containing protein</fullName>
    </recommendedName>
</protein>
<reference evidence="2" key="1">
    <citation type="submission" date="2019-08" db="EMBL/GenBank/DDBJ databases">
        <title>Reference gene set and small RNA set construction with multiple tissues from Davidia involucrata Baill.</title>
        <authorList>
            <person name="Yang H."/>
            <person name="Zhou C."/>
            <person name="Li G."/>
            <person name="Wang J."/>
            <person name="Gao P."/>
            <person name="Wang M."/>
            <person name="Wang R."/>
            <person name="Zhao Y."/>
        </authorList>
    </citation>
    <scope>NUCLEOTIDE SEQUENCE</scope>
    <source>
        <tissue evidence="2">Mixed with DoveR01_LX</tissue>
    </source>
</reference>
<evidence type="ECO:0000313" key="2">
    <source>
        <dbReference type="EMBL" id="MPA67044.1"/>
    </source>
</evidence>
<dbReference type="InterPro" id="IPR001606">
    <property type="entry name" value="ARID_dom"/>
</dbReference>
<accession>A0A5B7BEU9</accession>
<sequence length="99" mass="11198">MFSCVEWRAWILRERRWKEVTPIFSFPSTATNSSFVLRKYFVSLLHHYEQIYFFKAKGWTPLSAGACSELLTLLIINFLGDGEEGEGGAMVLDGSSVGV</sequence>
<organism evidence="2">
    <name type="scientific">Davidia involucrata</name>
    <name type="common">Dove tree</name>
    <dbReference type="NCBI Taxonomy" id="16924"/>
    <lineage>
        <taxon>Eukaryota</taxon>
        <taxon>Viridiplantae</taxon>
        <taxon>Streptophyta</taxon>
        <taxon>Embryophyta</taxon>
        <taxon>Tracheophyta</taxon>
        <taxon>Spermatophyta</taxon>
        <taxon>Magnoliopsida</taxon>
        <taxon>eudicotyledons</taxon>
        <taxon>Gunneridae</taxon>
        <taxon>Pentapetalae</taxon>
        <taxon>asterids</taxon>
        <taxon>Cornales</taxon>
        <taxon>Nyssaceae</taxon>
        <taxon>Davidia</taxon>
    </lineage>
</organism>
<dbReference type="PANTHER" id="PTHR46691:SF3">
    <property type="entry name" value="HIGH MOBILITY GROUP B PROTEIN 15"/>
    <property type="match status" value="1"/>
</dbReference>